<gene>
    <name evidence="2" type="ORF">ERS852572_03773</name>
</gene>
<accession>A0A173VXL4</accession>
<dbReference type="Proteomes" id="UP000095350">
    <property type="component" value="Unassembled WGS sequence"/>
</dbReference>
<evidence type="ECO:0000313" key="2">
    <source>
        <dbReference type="EMBL" id="CUN31913.1"/>
    </source>
</evidence>
<dbReference type="STRING" id="166486.ERS852572_03773"/>
<reference evidence="2 3" key="1">
    <citation type="submission" date="2015-09" db="EMBL/GenBank/DDBJ databases">
        <authorList>
            <consortium name="Pathogen Informatics"/>
        </authorList>
    </citation>
    <scope>NUCLEOTIDE SEQUENCE [LARGE SCALE GENOMIC DNA]</scope>
    <source>
        <strain evidence="2 3">2789STDY5834960</strain>
    </source>
</reference>
<evidence type="ECO:0000313" key="3">
    <source>
        <dbReference type="Proteomes" id="UP000095350"/>
    </source>
</evidence>
<name>A0A173VXL4_9FIRM</name>
<sequence>MSNPAVIQLASLEEITGFPYRFEIEDNIGEAIHIHYKDIRLDMTIKEFNEFADSVRKIFASMVEHEKFHIEDFDAGNLMWLAASLIDLEDIRTEEMYLEDILVDTYDEEGKVVYKPLPNSRVLKALNGDTAENDARRQINYFHQNGCERQSNQERINYDLEQIKQYGYPVDGELIMLRGDNTIIDGQHRASCLYFLYGNIKVPVRKIYFKEREHNNACTQSDQLNEYKYKLQMTQQKLFGLEQQYHNLDLALNEKDRYIEKYQKDIHEYDIALNEKDRYIEKYQKDMHKYDIALNEKDQYIENYQTEIKDLEKALREKDVMTNKIKRELEVLSEKMSRIENSVWWKVKNTMDHLHDNKK</sequence>
<keyword evidence="1" id="KW-0175">Coiled coil</keyword>
<dbReference type="OrthoDB" id="9797795at2"/>
<dbReference type="EMBL" id="CYXZ01000050">
    <property type="protein sequence ID" value="CUN31913.1"/>
    <property type="molecule type" value="Genomic_DNA"/>
</dbReference>
<dbReference type="RefSeq" id="WP_055196085.1">
    <property type="nucleotide sequence ID" value="NZ_CABIYH010000050.1"/>
</dbReference>
<proteinExistence type="predicted"/>
<dbReference type="PaxDb" id="166486-ERS852572_03773"/>
<feature type="coiled-coil region" evidence="1">
    <location>
        <begin position="294"/>
        <end position="342"/>
    </location>
</feature>
<organism evidence="2 3">
    <name type="scientific">Roseburia intestinalis</name>
    <dbReference type="NCBI Taxonomy" id="166486"/>
    <lineage>
        <taxon>Bacteria</taxon>
        <taxon>Bacillati</taxon>
        <taxon>Bacillota</taxon>
        <taxon>Clostridia</taxon>
        <taxon>Lachnospirales</taxon>
        <taxon>Lachnospiraceae</taxon>
        <taxon>Roseburia</taxon>
    </lineage>
</organism>
<protein>
    <submittedName>
        <fullName evidence="2">Uncharacterized protein</fullName>
    </submittedName>
</protein>
<evidence type="ECO:0000256" key="1">
    <source>
        <dbReference type="SAM" id="Coils"/>
    </source>
</evidence>
<dbReference type="AlphaFoldDB" id="A0A173VXL4"/>